<evidence type="ECO:0000313" key="1">
    <source>
        <dbReference type="EMBL" id="OGK51048.1"/>
    </source>
</evidence>
<name>A0A1F7J642_9BACT</name>
<gene>
    <name evidence="1" type="ORF">A3B50_02690</name>
</gene>
<reference evidence="1 2" key="1">
    <citation type="journal article" date="2016" name="Nat. Commun.">
        <title>Thousands of microbial genomes shed light on interconnected biogeochemical processes in an aquifer system.</title>
        <authorList>
            <person name="Anantharaman K."/>
            <person name="Brown C.T."/>
            <person name="Hug L.A."/>
            <person name="Sharon I."/>
            <person name="Castelle C.J."/>
            <person name="Probst A.J."/>
            <person name="Thomas B.C."/>
            <person name="Singh A."/>
            <person name="Wilkins M.J."/>
            <person name="Karaoz U."/>
            <person name="Brodie E.L."/>
            <person name="Williams K.H."/>
            <person name="Hubbard S.S."/>
            <person name="Banfield J.F."/>
        </authorList>
    </citation>
    <scope>NUCLEOTIDE SEQUENCE [LARGE SCALE GENOMIC DNA]</scope>
</reference>
<protein>
    <submittedName>
        <fullName evidence="1">Uncharacterized protein</fullName>
    </submittedName>
</protein>
<comment type="caution">
    <text evidence="1">The sequence shown here is derived from an EMBL/GenBank/DDBJ whole genome shotgun (WGS) entry which is preliminary data.</text>
</comment>
<sequence>MHLFKRLDKPKVMARPEHEIFRLRGVAPPPISSRIRDERLDEAHEVGEVATGMEQRIAQLLDENASDSILIQARGTVFKAPRARRRRRQ</sequence>
<accession>A0A1F7J642</accession>
<organism evidence="1 2">
    <name type="scientific">Candidatus Roizmanbacteria bacterium RIFCSPLOWO2_01_FULL_40_42</name>
    <dbReference type="NCBI Taxonomy" id="1802066"/>
    <lineage>
        <taxon>Bacteria</taxon>
        <taxon>Candidatus Roizmaniibacteriota</taxon>
    </lineage>
</organism>
<proteinExistence type="predicted"/>
<dbReference type="Proteomes" id="UP000178558">
    <property type="component" value="Unassembled WGS sequence"/>
</dbReference>
<dbReference type="AlphaFoldDB" id="A0A1F7J642"/>
<evidence type="ECO:0000313" key="2">
    <source>
        <dbReference type="Proteomes" id="UP000178558"/>
    </source>
</evidence>
<dbReference type="EMBL" id="MGAQ01000006">
    <property type="protein sequence ID" value="OGK51048.1"/>
    <property type="molecule type" value="Genomic_DNA"/>
</dbReference>